<dbReference type="Pfam" id="PF00217">
    <property type="entry name" value="ATP-gua_Ptrans"/>
    <property type="match status" value="1"/>
</dbReference>
<feature type="binding site" evidence="5">
    <location>
        <begin position="201"/>
        <end position="206"/>
    </location>
    <ligand>
        <name>ATP</name>
        <dbReference type="ChEBI" id="CHEBI:30616"/>
    </ligand>
</feature>
<dbReference type="Proteomes" id="UP000253816">
    <property type="component" value="Unassembled WGS sequence"/>
</dbReference>
<dbReference type="EMBL" id="QQBG01000024">
    <property type="protein sequence ID" value="RDB31263.1"/>
    <property type="molecule type" value="Genomic_DNA"/>
</dbReference>
<dbReference type="RefSeq" id="WP_114544558.1">
    <property type="nucleotide sequence ID" value="NZ_QQBG01000024.1"/>
</dbReference>
<keyword evidence="8" id="KW-1185">Reference proteome</keyword>
<keyword evidence="4 5" id="KW-0067">ATP-binding</keyword>
<dbReference type="GO" id="GO:0016301">
    <property type="term" value="F:kinase activity"/>
    <property type="evidence" value="ECO:0007669"/>
    <property type="project" value="UniProtKB-KW"/>
</dbReference>
<evidence type="ECO:0000256" key="2">
    <source>
        <dbReference type="ARBA" id="ARBA00022741"/>
    </source>
</evidence>
<keyword evidence="1 5" id="KW-0808">Transferase</keyword>
<evidence type="ECO:0000313" key="8">
    <source>
        <dbReference type="Proteomes" id="UP000253816"/>
    </source>
</evidence>
<proteinExistence type="inferred from homology"/>
<dbReference type="Gene3D" id="3.30.590.10">
    <property type="entry name" value="Glutamine synthetase/guanido kinase, catalytic domain"/>
    <property type="match status" value="1"/>
</dbReference>
<feature type="domain" description="Phosphagen kinase C-terminal" evidence="6">
    <location>
        <begin position="21"/>
        <end position="243"/>
    </location>
</feature>
<reference evidence="7 8" key="1">
    <citation type="submission" date="2018-07" db="EMBL/GenBank/DDBJ databases">
        <title>Comparative genomics of the Candidatus Parilichlamydiaceae reveals evidence of convergent evolution and genome reduction in the phylum Chlamydiae.</title>
        <authorList>
            <person name="Taylor-Brown A."/>
            <person name="Polkinghorne A."/>
        </authorList>
    </citation>
    <scope>NUCLEOTIDE SEQUENCE [LARGE SCALE GENOMIC DNA]</scope>
    <source>
        <strain evidence="7 8">Hat2</strain>
    </source>
</reference>
<dbReference type="InterPro" id="IPR022414">
    <property type="entry name" value="ATP-guanido_PTrfase_cat"/>
</dbReference>
<dbReference type="AlphaFoldDB" id="A0A369KHI5"/>
<dbReference type="GO" id="GO:0005524">
    <property type="term" value="F:ATP binding"/>
    <property type="evidence" value="ECO:0007669"/>
    <property type="project" value="UniProtKB-UniRule"/>
</dbReference>
<accession>A0A369KHI5</accession>
<keyword evidence="3 5" id="KW-0418">Kinase</keyword>
<comment type="caution">
    <text evidence="7">The sequence shown here is derived from an EMBL/GenBank/DDBJ whole genome shotgun (WGS) entry which is preliminary data.</text>
</comment>
<keyword evidence="2 5" id="KW-0547">Nucleotide-binding</keyword>
<comment type="caution">
    <text evidence="5">Lacks conserved residue(s) required for the propagation of feature annotation.</text>
</comment>
<dbReference type="SUPFAM" id="SSF55931">
    <property type="entry name" value="Glutamine synthetase/guanido kinase"/>
    <property type="match status" value="1"/>
</dbReference>
<evidence type="ECO:0000256" key="3">
    <source>
        <dbReference type="ARBA" id="ARBA00022777"/>
    </source>
</evidence>
<protein>
    <submittedName>
        <fullName evidence="7">Putative ATP:guanido phosphotransferase YacI</fullName>
    </submittedName>
</protein>
<organism evidence="7 8">
    <name type="scientific">Candidatus Similichlamydia laticola</name>
    <dbReference type="NCBI Taxonomy" id="2170265"/>
    <lineage>
        <taxon>Bacteria</taxon>
        <taxon>Pseudomonadati</taxon>
        <taxon>Chlamydiota</taxon>
        <taxon>Chlamydiia</taxon>
        <taxon>Parachlamydiales</taxon>
        <taxon>Candidatus Parilichlamydiaceae</taxon>
        <taxon>Candidatus Similichlamydia</taxon>
    </lineage>
</organism>
<gene>
    <name evidence="7" type="ORF">HAT2_00631</name>
</gene>
<evidence type="ECO:0000313" key="7">
    <source>
        <dbReference type="EMBL" id="RDB31263.1"/>
    </source>
</evidence>
<comment type="similarity">
    <text evidence="5">Belongs to the ATP:guanido phosphotransferase family.</text>
</comment>
<feature type="binding site" evidence="5">
    <location>
        <begin position="172"/>
        <end position="176"/>
    </location>
    <ligand>
        <name>ATP</name>
        <dbReference type="ChEBI" id="CHEBI:30616"/>
    </ligand>
</feature>
<dbReference type="OrthoDB" id="18720at2"/>
<evidence type="ECO:0000256" key="4">
    <source>
        <dbReference type="ARBA" id="ARBA00022840"/>
    </source>
</evidence>
<name>A0A369KHI5_9BACT</name>
<dbReference type="InterPro" id="IPR014746">
    <property type="entry name" value="Gln_synth/guanido_kin_cat_dom"/>
</dbReference>
<evidence type="ECO:0000256" key="1">
    <source>
        <dbReference type="ARBA" id="ARBA00022679"/>
    </source>
</evidence>
<evidence type="ECO:0000259" key="6">
    <source>
        <dbReference type="PROSITE" id="PS51510"/>
    </source>
</evidence>
<evidence type="ECO:0000256" key="5">
    <source>
        <dbReference type="PROSITE-ProRule" id="PRU00843"/>
    </source>
</evidence>
<feature type="binding site" evidence="5">
    <location>
        <begin position="24"/>
        <end position="28"/>
    </location>
    <ligand>
        <name>ATP</name>
        <dbReference type="ChEBI" id="CHEBI:30616"/>
    </ligand>
</feature>
<dbReference type="PROSITE" id="PS51510">
    <property type="entry name" value="PHOSPHAGEN_KINASE_C"/>
    <property type="match status" value="1"/>
</dbReference>
<sequence>MLDASSLCLPTPLWKMNDQRFWLASVLSLRRNIHPFLFPSKLPLAEKVQVMHLIERSLRDDKTLGGLRCLEANRARPWEKDFLIENFLLTESIHQAHWGEAFLFDPDLSVLLLVNLYDHFLLKVAHTGHSLQEGLSRLLALESQMGKTLVFSFSNEFGFMSSDPRVCGTGLLAQAFLILPGIVLSQQLGQILKAKPFKGMTCRMLVGGIIVLENRCALGVSEEQILAQLEAAVNHLIVMEMSTHKTAAAEGNLNLCDKIARTLGLVQHALHLTTQEALEAIGIFKLGLNMGWIEGISQRELNALIFSVRKAHMLASHKTNQTLEQGRALLLRNAVKDLSLRF</sequence>